<evidence type="ECO:0000313" key="4">
    <source>
        <dbReference type="Proteomes" id="UP000054686"/>
    </source>
</evidence>
<proteinExistence type="predicted"/>
<comment type="caution">
    <text evidence="3">The sequence shown here is derived from an EMBL/GenBank/DDBJ whole genome shotgun (WGS) entry which is preliminary data.</text>
</comment>
<evidence type="ECO:0000259" key="2">
    <source>
        <dbReference type="Pfam" id="PF21882"/>
    </source>
</evidence>
<organism evidence="3 4">
    <name type="scientific">Schaalia odontolytica</name>
    <dbReference type="NCBI Taxonomy" id="1660"/>
    <lineage>
        <taxon>Bacteria</taxon>
        <taxon>Bacillati</taxon>
        <taxon>Actinomycetota</taxon>
        <taxon>Actinomycetes</taxon>
        <taxon>Actinomycetales</taxon>
        <taxon>Actinomycetaceae</taxon>
        <taxon>Schaalia</taxon>
    </lineage>
</organism>
<dbReference type="RefSeq" id="WP_060567542.1">
    <property type="nucleotide sequence ID" value="NZ_CP040006.1"/>
</dbReference>
<sequence>MSYQDQRGHKVPSPTDPARRQDLLDLSLSIPSYKACASETAASQYVAALAGVGLTASPAQPVYVWRTDLNAVRVWDGRRWAGESNVQMELGAVGDMPVGSGLGTGVRNGLIKAGRVAISSAEVAFGNLYMPRVTFQTPFPNDCVSVVITPLYGSGPAGWNFKNARQFCIDVIDKSGFRPMLPGVTSEERHSYSWVAFGY</sequence>
<dbReference type="OrthoDB" id="3268323at2"/>
<dbReference type="InterPro" id="IPR054075">
    <property type="entry name" value="Gp53-like_C"/>
</dbReference>
<dbReference type="EMBL" id="LLVT01000004">
    <property type="protein sequence ID" value="KSW10192.1"/>
    <property type="molecule type" value="Genomic_DNA"/>
</dbReference>
<accession>A0A0V8RPX9</accession>
<evidence type="ECO:0000313" key="3">
    <source>
        <dbReference type="EMBL" id="KSW10192.1"/>
    </source>
</evidence>
<evidence type="ECO:0000256" key="1">
    <source>
        <dbReference type="SAM" id="MobiDB-lite"/>
    </source>
</evidence>
<dbReference type="Pfam" id="PF21882">
    <property type="entry name" value="Gp53-like_C"/>
    <property type="match status" value="1"/>
</dbReference>
<protein>
    <recommendedName>
        <fullName evidence="2">Putative tail fiber protein gp53-like C-terminal domain-containing protein</fullName>
    </recommendedName>
</protein>
<feature type="domain" description="Putative tail fiber protein gp53-like C-terminal" evidence="2">
    <location>
        <begin position="129"/>
        <end position="199"/>
    </location>
</feature>
<dbReference type="Proteomes" id="UP000054686">
    <property type="component" value="Unassembled WGS sequence"/>
</dbReference>
<feature type="region of interest" description="Disordered" evidence="1">
    <location>
        <begin position="1"/>
        <end position="20"/>
    </location>
</feature>
<gene>
    <name evidence="3" type="ORF">APY09_09305</name>
</gene>
<dbReference type="AlphaFoldDB" id="A0A0V8RPX9"/>
<reference evidence="3 4" key="1">
    <citation type="submission" date="2015-10" db="EMBL/GenBank/DDBJ databases">
        <title>Draft Genome of Actinomyces odontolyticus subsp. actinosynbacter strain XH001.</title>
        <authorList>
            <person name="Mclean J.S."/>
            <person name="He X."/>
        </authorList>
    </citation>
    <scope>NUCLEOTIDE SEQUENCE [LARGE SCALE GENOMIC DNA]</scope>
    <source>
        <strain evidence="3 4">XH001</strain>
    </source>
</reference>
<name>A0A0V8RPX9_9ACTO</name>